<sequence length="109" mass="10365">MFCRRGGGGGGDSGGGGRGSSSGMGGRFGGRGALAKEAVKCAPVNGGRCGVGRVEAGKGVPVWESALGSGKGSGAVVGFGSGSGFSVECESETVEGYPVPPLGPRPCVS</sequence>
<keyword evidence="3" id="KW-1185">Reference proteome</keyword>
<reference evidence="2 3" key="1">
    <citation type="journal article" date="2007" name="Science">
        <title>The Chlamydomonas genome reveals the evolution of key animal and plant functions.</title>
        <authorList>
            <person name="Merchant S.S."/>
            <person name="Prochnik S.E."/>
            <person name="Vallon O."/>
            <person name="Harris E.H."/>
            <person name="Karpowicz S.J."/>
            <person name="Witman G.B."/>
            <person name="Terry A."/>
            <person name="Salamov A."/>
            <person name="Fritz-Laylin L.K."/>
            <person name="Marechal-Drouard L."/>
            <person name="Marshall W.F."/>
            <person name="Qu L.H."/>
            <person name="Nelson D.R."/>
            <person name="Sanderfoot A.A."/>
            <person name="Spalding M.H."/>
            <person name="Kapitonov V.V."/>
            <person name="Ren Q."/>
            <person name="Ferris P."/>
            <person name="Lindquist E."/>
            <person name="Shapiro H."/>
            <person name="Lucas S.M."/>
            <person name="Grimwood J."/>
            <person name="Schmutz J."/>
            <person name="Cardol P."/>
            <person name="Cerutti H."/>
            <person name="Chanfreau G."/>
            <person name="Chen C.L."/>
            <person name="Cognat V."/>
            <person name="Croft M.T."/>
            <person name="Dent R."/>
            <person name="Dutcher S."/>
            <person name="Fernandez E."/>
            <person name="Fukuzawa H."/>
            <person name="Gonzalez-Ballester D."/>
            <person name="Gonzalez-Halphen D."/>
            <person name="Hallmann A."/>
            <person name="Hanikenne M."/>
            <person name="Hippler M."/>
            <person name="Inwood W."/>
            <person name="Jabbari K."/>
            <person name="Kalanon M."/>
            <person name="Kuras R."/>
            <person name="Lefebvre P.A."/>
            <person name="Lemaire S.D."/>
            <person name="Lobanov A.V."/>
            <person name="Lohr M."/>
            <person name="Manuell A."/>
            <person name="Meier I."/>
            <person name="Mets L."/>
            <person name="Mittag M."/>
            <person name="Mittelmeier T."/>
            <person name="Moroney J.V."/>
            <person name="Moseley J."/>
            <person name="Napoli C."/>
            <person name="Nedelcu A.M."/>
            <person name="Niyogi K."/>
            <person name="Novoselov S.V."/>
            <person name="Paulsen I.T."/>
            <person name="Pazour G."/>
            <person name="Purton S."/>
            <person name="Ral J.P."/>
            <person name="Riano-Pachon D.M."/>
            <person name="Riekhof W."/>
            <person name="Rymarquis L."/>
            <person name="Schroda M."/>
            <person name="Stern D."/>
            <person name="Umen J."/>
            <person name="Willows R."/>
            <person name="Wilson N."/>
            <person name="Zimmer S.L."/>
            <person name="Allmer J."/>
            <person name="Balk J."/>
            <person name="Bisova K."/>
            <person name="Chen C.J."/>
            <person name="Elias M."/>
            <person name="Gendler K."/>
            <person name="Hauser C."/>
            <person name="Lamb M.R."/>
            <person name="Ledford H."/>
            <person name="Long J.C."/>
            <person name="Minagawa J."/>
            <person name="Page M.D."/>
            <person name="Pan J."/>
            <person name="Pootakham W."/>
            <person name="Roje S."/>
            <person name="Rose A."/>
            <person name="Stahlberg E."/>
            <person name="Terauchi A.M."/>
            <person name="Yang P."/>
            <person name="Ball S."/>
            <person name="Bowler C."/>
            <person name="Dieckmann C.L."/>
            <person name="Gladyshev V.N."/>
            <person name="Green P."/>
            <person name="Jorgensen R."/>
            <person name="Mayfield S."/>
            <person name="Mueller-Roeber B."/>
            <person name="Rajamani S."/>
            <person name="Sayre R.T."/>
            <person name="Brokstein P."/>
            <person name="Dubchak I."/>
            <person name="Goodstein D."/>
            <person name="Hornick L."/>
            <person name="Huang Y.W."/>
            <person name="Jhaveri J."/>
            <person name="Luo Y."/>
            <person name="Martinez D."/>
            <person name="Ngau W.C."/>
            <person name="Otillar B."/>
            <person name="Poliakov A."/>
            <person name="Porter A."/>
            <person name="Szajkowski L."/>
            <person name="Werner G."/>
            <person name="Zhou K."/>
            <person name="Grigoriev I.V."/>
            <person name="Rokhsar D.S."/>
            <person name="Grossman A.R."/>
        </authorList>
    </citation>
    <scope>NUCLEOTIDE SEQUENCE [LARGE SCALE GENOMIC DNA]</scope>
    <source>
        <strain evidence="3">CC-503</strain>
    </source>
</reference>
<dbReference type="Proteomes" id="UP000006906">
    <property type="component" value="Unassembled WGS sequence"/>
</dbReference>
<proteinExistence type="predicted"/>
<evidence type="ECO:0000313" key="2">
    <source>
        <dbReference type="EMBL" id="PNW69632.1"/>
    </source>
</evidence>
<accession>A0A2K3CMX4</accession>
<dbReference type="InParanoid" id="A0A2K3CMX4"/>
<evidence type="ECO:0000313" key="3">
    <source>
        <dbReference type="Proteomes" id="UP000006906"/>
    </source>
</evidence>
<gene>
    <name evidence="2" type="ORF">CHLRE_32g758647v5</name>
</gene>
<dbReference type="EMBL" id="KZ454959">
    <property type="protein sequence ID" value="PNW69632.1"/>
    <property type="molecule type" value="Genomic_DNA"/>
</dbReference>
<evidence type="ECO:0000256" key="1">
    <source>
        <dbReference type="SAM" id="MobiDB-lite"/>
    </source>
</evidence>
<name>A0A2K3CMX4_CHLRE</name>
<protein>
    <submittedName>
        <fullName evidence="2">Uncharacterized protein</fullName>
    </submittedName>
</protein>
<organism evidence="2 3">
    <name type="scientific">Chlamydomonas reinhardtii</name>
    <name type="common">Chlamydomonas smithii</name>
    <dbReference type="NCBI Taxonomy" id="3055"/>
    <lineage>
        <taxon>Eukaryota</taxon>
        <taxon>Viridiplantae</taxon>
        <taxon>Chlorophyta</taxon>
        <taxon>core chlorophytes</taxon>
        <taxon>Chlorophyceae</taxon>
        <taxon>CS clade</taxon>
        <taxon>Chlamydomonadales</taxon>
        <taxon>Chlamydomonadaceae</taxon>
        <taxon>Chlamydomonas</taxon>
    </lineage>
</organism>
<dbReference type="GeneID" id="66057354"/>
<dbReference type="KEGG" id="cre:CHLRE_32g758647v5"/>
<dbReference type="Gramene" id="PNW69632">
    <property type="protein sequence ID" value="PNW69632"/>
    <property type="gene ID" value="CHLRE_32g758647v5"/>
</dbReference>
<dbReference type="AlphaFoldDB" id="A0A2K3CMX4"/>
<feature type="region of interest" description="Disordered" evidence="1">
    <location>
        <begin position="1"/>
        <end position="29"/>
    </location>
</feature>
<dbReference type="RefSeq" id="XP_042914059.1">
    <property type="nucleotide sequence ID" value="XM_043073013.1"/>
</dbReference>